<dbReference type="PIRSF" id="PIRSF029038">
    <property type="entry name" value="Mtase_YbiN_prd"/>
    <property type="match status" value="1"/>
</dbReference>
<dbReference type="EMBL" id="CP020100">
    <property type="protein sequence ID" value="AQZ93297.1"/>
    <property type="molecule type" value="Genomic_DNA"/>
</dbReference>
<dbReference type="HAMAP" id="MF_01848">
    <property type="entry name" value="23SrRNA_methyltr_F"/>
    <property type="match status" value="1"/>
</dbReference>
<dbReference type="InterPro" id="IPR010286">
    <property type="entry name" value="METTL16/RlmF"/>
</dbReference>
<name>A0A1V0B024_9GAMM</name>
<keyword evidence="9" id="KW-1185">Reference proteome</keyword>
<dbReference type="EC" id="2.1.1.181" evidence="6"/>
<dbReference type="Proteomes" id="UP000243488">
    <property type="component" value="Chromosome"/>
</dbReference>
<keyword evidence="3 6" id="KW-0489">Methyltransferase</keyword>
<dbReference type="GO" id="GO:0070475">
    <property type="term" value="P:rRNA base methylation"/>
    <property type="evidence" value="ECO:0007669"/>
    <property type="project" value="TreeGrafter"/>
</dbReference>
<dbReference type="RefSeq" id="WP_080048137.1">
    <property type="nucleotide sequence ID" value="NZ_CP020100.1"/>
</dbReference>
<dbReference type="InterPro" id="IPR029063">
    <property type="entry name" value="SAM-dependent_MTases_sf"/>
</dbReference>
<gene>
    <name evidence="6" type="primary">rlmF</name>
    <name evidence="8" type="ORF">BVH74_00275</name>
</gene>
<dbReference type="STRING" id="1931241.BVH74_00275"/>
<evidence type="ECO:0000256" key="4">
    <source>
        <dbReference type="ARBA" id="ARBA00022679"/>
    </source>
</evidence>
<evidence type="ECO:0000256" key="2">
    <source>
        <dbReference type="ARBA" id="ARBA00022552"/>
    </source>
</evidence>
<keyword evidence="1 6" id="KW-0963">Cytoplasm</keyword>
<dbReference type="Gene3D" id="3.40.50.150">
    <property type="entry name" value="Vaccinia Virus protein VP39"/>
    <property type="match status" value="1"/>
</dbReference>
<protein>
    <recommendedName>
        <fullName evidence="6">Ribosomal RNA large subunit methyltransferase F</fullName>
        <ecNumber evidence="6">2.1.1.181</ecNumber>
    </recommendedName>
    <alternativeName>
        <fullName evidence="6">23S rRNA mA1618 methyltransferase</fullName>
    </alternativeName>
    <alternativeName>
        <fullName evidence="6">rRNA adenine N-6-methyltransferase</fullName>
    </alternativeName>
</protein>
<comment type="similarity">
    <text evidence="6">Belongs to the methyltransferase superfamily. METTL16/RlmF family.</text>
</comment>
<dbReference type="InterPro" id="IPR016909">
    <property type="entry name" value="rRNA_lsu_MeTfrase_F"/>
</dbReference>
<dbReference type="NCBIfam" id="NF008725">
    <property type="entry name" value="PRK11727.1"/>
    <property type="match status" value="1"/>
</dbReference>
<dbReference type="CDD" id="cd02440">
    <property type="entry name" value="AdoMet_MTases"/>
    <property type="match status" value="1"/>
</dbReference>
<comment type="subcellular location">
    <subcellularLocation>
        <location evidence="6">Cytoplasm</location>
    </subcellularLocation>
</comment>
<comment type="catalytic activity">
    <reaction evidence="6">
        <text>adenosine(1618) in 23S rRNA + S-adenosyl-L-methionine = N(6)-methyladenosine(1618) in 23S rRNA + S-adenosyl-L-homocysteine + H(+)</text>
        <dbReference type="Rhea" id="RHEA:16497"/>
        <dbReference type="Rhea" id="RHEA-COMP:10229"/>
        <dbReference type="Rhea" id="RHEA-COMP:10231"/>
        <dbReference type="ChEBI" id="CHEBI:15378"/>
        <dbReference type="ChEBI" id="CHEBI:57856"/>
        <dbReference type="ChEBI" id="CHEBI:59789"/>
        <dbReference type="ChEBI" id="CHEBI:74411"/>
        <dbReference type="ChEBI" id="CHEBI:74449"/>
        <dbReference type="EC" id="2.1.1.181"/>
    </reaction>
</comment>
<accession>A0A1V0B024</accession>
<proteinExistence type="inferred from homology"/>
<evidence type="ECO:0000256" key="6">
    <source>
        <dbReference type="HAMAP-Rule" id="MF_01848"/>
    </source>
</evidence>
<dbReference type="PANTHER" id="PTHR13393:SF0">
    <property type="entry name" value="RNA N6-ADENOSINE-METHYLTRANSFERASE METTL16"/>
    <property type="match status" value="1"/>
</dbReference>
<evidence type="ECO:0000256" key="5">
    <source>
        <dbReference type="ARBA" id="ARBA00022691"/>
    </source>
</evidence>
<evidence type="ECO:0000256" key="1">
    <source>
        <dbReference type="ARBA" id="ARBA00022490"/>
    </source>
</evidence>
<evidence type="ECO:0000256" key="3">
    <source>
        <dbReference type="ARBA" id="ARBA00022603"/>
    </source>
</evidence>
<comment type="function">
    <text evidence="6">Specifically methylates the adenine in position 1618 of 23S rRNA.</text>
</comment>
<sequence>MSKASTPPARFHPRNRHQGHYDLPRLAQTSPDLGRWLRTNPNGEPSLDFAEPEAVKALNRALLTHWYALRDWDIPHGYLCPPVPGRADLIHCLADLLGESHNGTIPTGPGLVGLDIGTGANLIYPLIGTHEYGWRFVGSDIDPTALANARRLVTANALPTAVELRQQSDPQNILHGIIGAEEQFDFSLCNPPFHPSAAQARDGSRRKWRNLGQPGRAQREPLLNFGGQANELHCPGGEAGFLGRLTEESAAFAQQVFWFTALVSKATSLPALQAQLQQLGARDVRIVPMHQGHKHSRLLAWTFLDKKQRRRWRRERWPQPGE</sequence>
<keyword evidence="2 6" id="KW-0698">rRNA processing</keyword>
<dbReference type="AlphaFoldDB" id="A0A1V0B024"/>
<dbReference type="PANTHER" id="PTHR13393">
    <property type="entry name" value="SAM-DEPENDENT METHYLTRANSFERASE"/>
    <property type="match status" value="1"/>
</dbReference>
<keyword evidence="4 6" id="KW-0808">Transferase</keyword>
<evidence type="ECO:0000313" key="8">
    <source>
        <dbReference type="EMBL" id="AQZ93297.1"/>
    </source>
</evidence>
<dbReference type="GO" id="GO:0052907">
    <property type="term" value="F:23S rRNA (adenine(1618)-N(6))-methyltransferase activity"/>
    <property type="evidence" value="ECO:0007669"/>
    <property type="project" value="UniProtKB-EC"/>
</dbReference>
<feature type="region of interest" description="Disordered" evidence="7">
    <location>
        <begin position="1"/>
        <end position="25"/>
    </location>
</feature>
<keyword evidence="5 6" id="KW-0949">S-adenosyl-L-methionine</keyword>
<evidence type="ECO:0000313" key="9">
    <source>
        <dbReference type="Proteomes" id="UP000243488"/>
    </source>
</evidence>
<organism evidence="8 9">
    <name type="scientific">Halopseudomonas phragmitis</name>
    <dbReference type="NCBI Taxonomy" id="1931241"/>
    <lineage>
        <taxon>Bacteria</taxon>
        <taxon>Pseudomonadati</taxon>
        <taxon>Pseudomonadota</taxon>
        <taxon>Gammaproteobacteria</taxon>
        <taxon>Pseudomonadales</taxon>
        <taxon>Pseudomonadaceae</taxon>
        <taxon>Halopseudomonas</taxon>
    </lineage>
</organism>
<dbReference type="Pfam" id="PF05971">
    <property type="entry name" value="Methyltransf_10"/>
    <property type="match status" value="1"/>
</dbReference>
<evidence type="ECO:0000256" key="7">
    <source>
        <dbReference type="SAM" id="MobiDB-lite"/>
    </source>
</evidence>
<dbReference type="GO" id="GO:0005737">
    <property type="term" value="C:cytoplasm"/>
    <property type="evidence" value="ECO:0007669"/>
    <property type="project" value="UniProtKB-SubCell"/>
</dbReference>
<reference evidence="8 9" key="1">
    <citation type="submission" date="2017-03" db="EMBL/GenBank/DDBJ databases">
        <title>Complete genome sequence of the novel DNRA strain Pseudomonas sp. S-6-2 isolated from Chinese polluted river sediment. Journal of Biotechnology.</title>
        <authorList>
            <person name="Li J."/>
            <person name="Xiang F."/>
            <person name="Wang L."/>
            <person name="Xi L."/>
            <person name="Liu J."/>
        </authorList>
    </citation>
    <scope>NUCLEOTIDE SEQUENCE [LARGE SCALE GENOMIC DNA]</scope>
    <source>
        <strain evidence="8 9">S-6-2</strain>
    </source>
</reference>
<dbReference type="SUPFAM" id="SSF53335">
    <property type="entry name" value="S-adenosyl-L-methionine-dependent methyltransferases"/>
    <property type="match status" value="1"/>
</dbReference>
<dbReference type="KEGG" id="ppha:BVH74_00275"/>